<dbReference type="SUPFAM" id="SSF82171">
    <property type="entry name" value="DPP6 N-terminal domain-like"/>
    <property type="match status" value="1"/>
</dbReference>
<protein>
    <recommendedName>
        <fullName evidence="8">Dipeptidyl peptidase like 10</fullName>
    </recommendedName>
</protein>
<dbReference type="InterPro" id="IPR001375">
    <property type="entry name" value="Peptidase_S9_cat"/>
</dbReference>
<dbReference type="InterPro" id="IPR002469">
    <property type="entry name" value="Peptidase_S9B_N"/>
</dbReference>
<feature type="transmembrane region" description="Helical" evidence="3">
    <location>
        <begin position="49"/>
        <end position="70"/>
    </location>
</feature>
<dbReference type="EMBL" id="JAROKS010000022">
    <property type="protein sequence ID" value="KAK1789054.1"/>
    <property type="molecule type" value="Genomic_DNA"/>
</dbReference>
<name>A0AAD8Z071_9TELE</name>
<accession>A0AAD8Z071</accession>
<evidence type="ECO:0008006" key="8">
    <source>
        <dbReference type="Google" id="ProtNLM"/>
    </source>
</evidence>
<feature type="domain" description="Dipeptidylpeptidase IV N-terminal" evidence="5">
    <location>
        <begin position="272"/>
        <end position="538"/>
    </location>
</feature>
<keyword evidence="7" id="KW-1185">Reference proteome</keyword>
<gene>
    <name evidence="6" type="ORF">P4O66_015006</name>
</gene>
<organism evidence="6 7">
    <name type="scientific">Electrophorus voltai</name>
    <dbReference type="NCBI Taxonomy" id="2609070"/>
    <lineage>
        <taxon>Eukaryota</taxon>
        <taxon>Metazoa</taxon>
        <taxon>Chordata</taxon>
        <taxon>Craniata</taxon>
        <taxon>Vertebrata</taxon>
        <taxon>Euteleostomi</taxon>
        <taxon>Actinopterygii</taxon>
        <taxon>Neopterygii</taxon>
        <taxon>Teleostei</taxon>
        <taxon>Ostariophysi</taxon>
        <taxon>Gymnotiformes</taxon>
        <taxon>Gymnotoidei</taxon>
        <taxon>Gymnotidae</taxon>
        <taxon>Electrophorus</taxon>
    </lineage>
</organism>
<dbReference type="InterPro" id="IPR050278">
    <property type="entry name" value="Serine_Prot_S9B/DPPIV"/>
</dbReference>
<comment type="caution">
    <text evidence="6">The sequence shown here is derived from an EMBL/GenBank/DDBJ whole genome shotgun (WGS) entry which is preliminary data.</text>
</comment>
<evidence type="ECO:0000313" key="6">
    <source>
        <dbReference type="EMBL" id="KAK1789054.1"/>
    </source>
</evidence>
<reference evidence="6" key="1">
    <citation type="submission" date="2023-03" db="EMBL/GenBank/DDBJ databases">
        <title>Electrophorus voltai genome.</title>
        <authorList>
            <person name="Bian C."/>
        </authorList>
    </citation>
    <scope>NUCLEOTIDE SEQUENCE</scope>
    <source>
        <strain evidence="6">CB-2022</strain>
        <tissue evidence="6">Muscle</tissue>
    </source>
</reference>
<keyword evidence="3" id="KW-0812">Transmembrane</keyword>
<dbReference type="FunFam" id="3.40.50.1820:FF:000003">
    <property type="entry name" value="Dipeptidyl peptidase 4"/>
    <property type="match status" value="1"/>
</dbReference>
<dbReference type="GO" id="GO:0008236">
    <property type="term" value="F:serine-type peptidase activity"/>
    <property type="evidence" value="ECO:0007669"/>
    <property type="project" value="InterPro"/>
</dbReference>
<comment type="subcellular location">
    <subcellularLocation>
        <location evidence="1">Cell membrane</location>
        <topology evidence="1">Single-pass type II membrane protein</topology>
    </subcellularLocation>
</comment>
<keyword evidence="3" id="KW-0472">Membrane</keyword>
<feature type="domain" description="Peptidase S9 prolyl oligopeptidase catalytic" evidence="4">
    <location>
        <begin position="632"/>
        <end position="829"/>
    </location>
</feature>
<dbReference type="Gene3D" id="3.40.50.1820">
    <property type="entry name" value="alpha/beta hydrolase"/>
    <property type="match status" value="1"/>
</dbReference>
<sequence length="843" mass="95209">MAAAQKPVSIEGGTTYNLLPHQHSIGKEKGAMALKDLGDGSPERNWKGIGISLLVIVVVLSLISLSIFLLSKDDGSKALGSDLTLDDLFLTEFQVHSPEAQWISAVELIYKSRDGNVIKVDLRTNQTELIMKDTMFATFKASWFAVSPDLNYVLLTYDIKKVYRYSFLASYLIYNLHTREVHELNPPEVWNSVLQFASWGSKGQQLIYIFENNIYYQPDVKSSSLRLTSSGREALVFNGIPDWLYEGKHWACWWNVIQGFLVFCCVHSGLIEEVLRSPVAHWWSPAGSSLAFLTLNDTLVPNMVLPCFTGALYPRGPQYPYPKTGQVNPTVKLSVVILDGSSHTIELLPPKSLEKSEYYITMVQWVCDEKVTVRWLNRAQNTSILTLCNKHTGECARKHVLTSDKWINHQNEKPVFSKDGAAFFVTLPIKHGANGSFHHLTMMSEQGTGAEVTIQHLTSGSWEVTKILAYDESLSTVYFLSTEGGASNRHLYRVSTVSPFHRECLTCSLFKPQCSYYDVSLSPDSQKAMLLCAGPGVPRTTIHQLSDITRYMTLDSGLELRETLRKRRIPRREIRTLFHNNHELHLEISLPLDFNESCQHPLLFILHVFPANLISLSDSEPGSQQVNERFRLDWDSVLVSSHDVIVARLDGRGSGFRGQKILQEVHTRLGVMEVQDQLAALEYLVKKPYIDGNRVGVFGKAYGGFLSSILLLSYGSHFRCAVAMAPIFDWRLYGSAFTERYFGFPANDESKYHIASLLPNTTSSEQVKFLIIHGTADASVHFQHSAELVKQLSVLNVNHTLQIFPDEGHDISSRHYMLRSVITFFRECFYDKTPVTVETREDD</sequence>
<feature type="domain" description="Dipeptidylpeptidase IV N-terminal" evidence="5">
    <location>
        <begin position="147"/>
        <end position="263"/>
    </location>
</feature>
<evidence type="ECO:0000259" key="5">
    <source>
        <dbReference type="Pfam" id="PF00930"/>
    </source>
</evidence>
<dbReference type="GO" id="GO:0006508">
    <property type="term" value="P:proteolysis"/>
    <property type="evidence" value="ECO:0007669"/>
    <property type="project" value="InterPro"/>
</dbReference>
<dbReference type="Pfam" id="PF00326">
    <property type="entry name" value="Peptidase_S9"/>
    <property type="match status" value="1"/>
</dbReference>
<dbReference type="GO" id="GO:1901379">
    <property type="term" value="P:regulation of potassium ion transmembrane transport"/>
    <property type="evidence" value="ECO:0007669"/>
    <property type="project" value="TreeGrafter"/>
</dbReference>
<dbReference type="InterPro" id="IPR029058">
    <property type="entry name" value="AB_hydrolase_fold"/>
</dbReference>
<evidence type="ECO:0000256" key="3">
    <source>
        <dbReference type="SAM" id="Phobius"/>
    </source>
</evidence>
<dbReference type="GO" id="GO:0015459">
    <property type="term" value="F:potassium channel regulator activity"/>
    <property type="evidence" value="ECO:0007669"/>
    <property type="project" value="TreeGrafter"/>
</dbReference>
<evidence type="ECO:0000259" key="4">
    <source>
        <dbReference type="Pfam" id="PF00326"/>
    </source>
</evidence>
<dbReference type="Gene3D" id="2.140.10.30">
    <property type="entry name" value="Dipeptidylpeptidase IV, N-terminal domain"/>
    <property type="match status" value="1"/>
</dbReference>
<dbReference type="GO" id="GO:0008076">
    <property type="term" value="C:voltage-gated potassium channel complex"/>
    <property type="evidence" value="ECO:0007669"/>
    <property type="project" value="TreeGrafter"/>
</dbReference>
<evidence type="ECO:0000313" key="7">
    <source>
        <dbReference type="Proteomes" id="UP001239994"/>
    </source>
</evidence>
<dbReference type="PANTHER" id="PTHR11731:SF21">
    <property type="entry name" value="INACTIVE DIPEPTIDYL PEPTIDASE 10"/>
    <property type="match status" value="1"/>
</dbReference>
<evidence type="ECO:0000256" key="1">
    <source>
        <dbReference type="ARBA" id="ARBA00004401"/>
    </source>
</evidence>
<dbReference type="AlphaFoldDB" id="A0AAD8Z071"/>
<evidence type="ECO:0000256" key="2">
    <source>
        <dbReference type="ARBA" id="ARBA00023180"/>
    </source>
</evidence>
<dbReference type="Pfam" id="PF00930">
    <property type="entry name" value="DPPIV_N"/>
    <property type="match status" value="2"/>
</dbReference>
<dbReference type="SUPFAM" id="SSF53474">
    <property type="entry name" value="alpha/beta-Hydrolases"/>
    <property type="match status" value="1"/>
</dbReference>
<keyword evidence="2" id="KW-0325">Glycoprotein</keyword>
<dbReference type="Proteomes" id="UP001239994">
    <property type="component" value="Unassembled WGS sequence"/>
</dbReference>
<proteinExistence type="predicted"/>
<keyword evidence="3" id="KW-1133">Transmembrane helix</keyword>
<dbReference type="PANTHER" id="PTHR11731">
    <property type="entry name" value="PROTEASE FAMILY S9B,C DIPEPTIDYL-PEPTIDASE IV-RELATED"/>
    <property type="match status" value="1"/>
</dbReference>